<dbReference type="Proteomes" id="UP000027222">
    <property type="component" value="Unassembled WGS sequence"/>
</dbReference>
<feature type="region of interest" description="Disordered" evidence="1">
    <location>
        <begin position="670"/>
        <end position="696"/>
    </location>
</feature>
<dbReference type="STRING" id="685588.A0A067STB2"/>
<name>A0A067STB2_GALM3</name>
<gene>
    <name evidence="2" type="ORF">GALMADRAFT_145027</name>
</gene>
<organism evidence="2 3">
    <name type="scientific">Galerina marginata (strain CBS 339.88)</name>
    <dbReference type="NCBI Taxonomy" id="685588"/>
    <lineage>
        <taxon>Eukaryota</taxon>
        <taxon>Fungi</taxon>
        <taxon>Dikarya</taxon>
        <taxon>Basidiomycota</taxon>
        <taxon>Agaricomycotina</taxon>
        <taxon>Agaricomycetes</taxon>
        <taxon>Agaricomycetidae</taxon>
        <taxon>Agaricales</taxon>
        <taxon>Agaricineae</taxon>
        <taxon>Strophariaceae</taxon>
        <taxon>Galerina</taxon>
    </lineage>
</organism>
<proteinExistence type="predicted"/>
<evidence type="ECO:0000313" key="2">
    <source>
        <dbReference type="EMBL" id="KDR69973.1"/>
    </source>
</evidence>
<keyword evidence="3" id="KW-1185">Reference proteome</keyword>
<dbReference type="AlphaFoldDB" id="A0A067STB2"/>
<reference evidence="3" key="1">
    <citation type="journal article" date="2014" name="Proc. Natl. Acad. Sci. U.S.A.">
        <title>Extensive sampling of basidiomycete genomes demonstrates inadequacy of the white-rot/brown-rot paradigm for wood decay fungi.</title>
        <authorList>
            <person name="Riley R."/>
            <person name="Salamov A.A."/>
            <person name="Brown D.W."/>
            <person name="Nagy L.G."/>
            <person name="Floudas D."/>
            <person name="Held B.W."/>
            <person name="Levasseur A."/>
            <person name="Lombard V."/>
            <person name="Morin E."/>
            <person name="Otillar R."/>
            <person name="Lindquist E.A."/>
            <person name="Sun H."/>
            <person name="LaButti K.M."/>
            <person name="Schmutz J."/>
            <person name="Jabbour D."/>
            <person name="Luo H."/>
            <person name="Baker S.E."/>
            <person name="Pisabarro A.G."/>
            <person name="Walton J.D."/>
            <person name="Blanchette R.A."/>
            <person name="Henrissat B."/>
            <person name="Martin F."/>
            <person name="Cullen D."/>
            <person name="Hibbett D.S."/>
            <person name="Grigoriev I.V."/>
        </authorList>
    </citation>
    <scope>NUCLEOTIDE SEQUENCE [LARGE SCALE GENOMIC DNA]</scope>
    <source>
        <strain evidence="3">CBS 339.88</strain>
    </source>
</reference>
<dbReference type="PROSITE" id="PS00018">
    <property type="entry name" value="EF_HAND_1"/>
    <property type="match status" value="1"/>
</dbReference>
<feature type="region of interest" description="Disordered" evidence="1">
    <location>
        <begin position="244"/>
        <end position="263"/>
    </location>
</feature>
<evidence type="ECO:0008006" key="4">
    <source>
        <dbReference type="Google" id="ProtNLM"/>
    </source>
</evidence>
<feature type="region of interest" description="Disordered" evidence="1">
    <location>
        <begin position="375"/>
        <end position="399"/>
    </location>
</feature>
<sequence>MGSIILGVNKGSKIDKLRGVTEMFSIVKGQIGNFVQSSDGLMKALDEVGKLHPFIMIAVIPFKVALSLELKRRENNKKVLALIAQMSNMMETLKLLAPIKPSELGSGAESLAQRMDKRLEAARHAIEECSHATHEYYKMKVISKLVKSNKWEEKFADLATQFANFQSDFAADIAFFTGVGVQATIRAVGQIDEKITMLMKVVFNVFTSPEETELLSFIKTKGGAEKFINDDTLLLDLIQKHKGQQAQTDEEEDRVSQGIGQGKASFDLGNSAFDDTKKELTTDLNILLDGSKKTFTQLFEEQKDQIAAVRDDIRRESDRMVGRILSGPHDRILDKHIHSIWVDMGWKGSTKTLDLVLALRDYYVNHHQYVTSLEAPQTAAASSEPRGEADGGKEELEEGPNVFDTAAITPEDAWAIRFLSRSNLGPLMEAVDPDGSGHVTIKEINDFTSSRPREWSLPQWVAYWTVGFEVTLRQYCSRIRELFSYLHALYDLLIPGNAGVFSSVMGQIVEFVIARVHTISADNKEDEYQNPSFQAYAESVEKQIEKRLERLNYLIDGSNTLSLVTGPGRLEECFFPLVYLLLENCSRITEKGQGQRLRFSDFNDTVYSFYTLWNAASERVAGLKRDFKLRNISITDEFLRYSYGMYYYVIAYEALDKDREHYILPESEFEIDPSVSDDEDEDEEADNIDSDSHSANDVTEVNHDINSLLYVYEKTNSNISESPGLVGTWSGFYYHGFSTSTHTDGVMGFHINELDTQGMFTGGGSDPQGDFGINGTLDGKTVMFSARYYRRDMAWTCSGEINEELDTIEGKWGSADSAPSGMFVMEKKSAGWRLLWGLAINAILHQVSPRAIRWSFLKYRRDQRRQFIALFKESRAVGLNESDAAVLKTLQSTLSTADITVYKGLALLEQAREIVYR</sequence>
<evidence type="ECO:0000256" key="1">
    <source>
        <dbReference type="SAM" id="MobiDB-lite"/>
    </source>
</evidence>
<dbReference type="InterPro" id="IPR018247">
    <property type="entry name" value="EF_Hand_1_Ca_BS"/>
</dbReference>
<protein>
    <recommendedName>
        <fullName evidence="4">EF-hand domain-containing protein</fullName>
    </recommendedName>
</protein>
<accession>A0A067STB2</accession>
<dbReference type="OrthoDB" id="2122982at2759"/>
<dbReference type="HOGENOM" id="CLU_004050_0_0_1"/>
<dbReference type="EMBL" id="KL142399">
    <property type="protein sequence ID" value="KDR69973.1"/>
    <property type="molecule type" value="Genomic_DNA"/>
</dbReference>
<evidence type="ECO:0000313" key="3">
    <source>
        <dbReference type="Proteomes" id="UP000027222"/>
    </source>
</evidence>
<feature type="compositionally biased region" description="Basic and acidic residues" evidence="1">
    <location>
        <begin position="385"/>
        <end position="394"/>
    </location>
</feature>
<feature type="compositionally biased region" description="Acidic residues" evidence="1">
    <location>
        <begin position="670"/>
        <end position="689"/>
    </location>
</feature>